<evidence type="ECO:0000256" key="1">
    <source>
        <dbReference type="SAM" id="MobiDB-lite"/>
    </source>
</evidence>
<dbReference type="Proteomes" id="UP000583454">
    <property type="component" value="Unassembled WGS sequence"/>
</dbReference>
<evidence type="ECO:0000313" key="3">
    <source>
        <dbReference type="Proteomes" id="UP000583454"/>
    </source>
</evidence>
<dbReference type="RefSeq" id="WP_210306535.1">
    <property type="nucleotide sequence ID" value="NZ_JACHOP010000017.1"/>
</dbReference>
<dbReference type="EMBL" id="JACHOP010000017">
    <property type="protein sequence ID" value="MBB5758841.1"/>
    <property type="molecule type" value="Genomic_DNA"/>
</dbReference>
<evidence type="ECO:0000313" key="2">
    <source>
        <dbReference type="EMBL" id="MBB5758841.1"/>
    </source>
</evidence>
<sequence>MAKAKKPIDWKAVERDYTKTALPVRELARWYNCDEKAIRLRAKAGGWLRPGADAPQPTPHDPQPLADAVAPIVERVRLGAVLVDASPETIITRGQSLAVRMLDELEADTAYIGEIEQAIEDATPGKDAARRRDAMMKAVSLSSRAGTLKNLALAAKTFAEATAPEGKKKQRQAAADQATANGGKFAQRSGPRLVSSNP</sequence>
<protein>
    <submittedName>
        <fullName evidence="2">Lactam utilization protein B</fullName>
    </submittedName>
</protein>
<feature type="region of interest" description="Disordered" evidence="1">
    <location>
        <begin position="160"/>
        <end position="198"/>
    </location>
</feature>
<comment type="caution">
    <text evidence="2">The sequence shown here is derived from an EMBL/GenBank/DDBJ whole genome shotgun (WGS) entry which is preliminary data.</text>
</comment>
<proteinExistence type="predicted"/>
<dbReference type="AlphaFoldDB" id="A0A840ZPN6"/>
<reference evidence="2 3" key="1">
    <citation type="submission" date="2020-08" db="EMBL/GenBank/DDBJ databases">
        <title>Genomic Encyclopedia of Type Strains, Phase IV (KMG-IV): sequencing the most valuable type-strain genomes for metagenomic binning, comparative biology and taxonomic classification.</title>
        <authorList>
            <person name="Goeker M."/>
        </authorList>
    </citation>
    <scope>NUCLEOTIDE SEQUENCE [LARGE SCALE GENOMIC DNA]</scope>
    <source>
        <strain evidence="2 3">DSM 2163</strain>
    </source>
</reference>
<name>A0A840ZPN6_9HYPH</name>
<organism evidence="2 3">
    <name type="scientific">Methylorubrum rhodinum</name>
    <dbReference type="NCBI Taxonomy" id="29428"/>
    <lineage>
        <taxon>Bacteria</taxon>
        <taxon>Pseudomonadati</taxon>
        <taxon>Pseudomonadota</taxon>
        <taxon>Alphaproteobacteria</taxon>
        <taxon>Hyphomicrobiales</taxon>
        <taxon>Methylobacteriaceae</taxon>
        <taxon>Methylorubrum</taxon>
    </lineage>
</organism>
<accession>A0A840ZPN6</accession>
<gene>
    <name evidence="2" type="ORF">HNR00_003568</name>
</gene>
<keyword evidence="3" id="KW-1185">Reference proteome</keyword>
<feature type="compositionally biased region" description="Low complexity" evidence="1">
    <location>
        <begin position="172"/>
        <end position="184"/>
    </location>
</feature>